<proteinExistence type="predicted"/>
<dbReference type="EMBL" id="CM018052">
    <property type="protein sequence ID" value="KAA8515442.1"/>
    <property type="molecule type" value="Genomic_DNA"/>
</dbReference>
<sequence length="120" mass="13267">MRFLLNFVSCCGAVPYGHVVAPPTVPPLAKKPSSLVPASCEGNKHRRRVKLDGRPSLRTISEDDVVNVEKAKGSARPRNKKIGNFESTANSQYSRNTSEIWYQSLYQASIPTFSPAPFVF</sequence>
<dbReference type="Proteomes" id="UP000325577">
    <property type="component" value="Linkage Group LG9"/>
</dbReference>
<gene>
    <name evidence="2" type="ORF">F0562_018947</name>
</gene>
<evidence type="ECO:0000313" key="2">
    <source>
        <dbReference type="EMBL" id="KAA8515442.1"/>
    </source>
</evidence>
<evidence type="ECO:0000313" key="3">
    <source>
        <dbReference type="Proteomes" id="UP000325577"/>
    </source>
</evidence>
<reference evidence="2 3" key="1">
    <citation type="submission" date="2019-09" db="EMBL/GenBank/DDBJ databases">
        <title>A chromosome-level genome assembly of the Chinese tupelo Nyssa sinensis.</title>
        <authorList>
            <person name="Yang X."/>
            <person name="Kang M."/>
            <person name="Yang Y."/>
            <person name="Xiong H."/>
            <person name="Wang M."/>
            <person name="Zhang Z."/>
            <person name="Wang Z."/>
            <person name="Wu H."/>
            <person name="Ma T."/>
            <person name="Liu J."/>
            <person name="Xi Z."/>
        </authorList>
    </citation>
    <scope>NUCLEOTIDE SEQUENCE [LARGE SCALE GENOMIC DNA]</scope>
    <source>
        <strain evidence="2">J267</strain>
        <tissue evidence="2">Leaf</tissue>
    </source>
</reference>
<protein>
    <submittedName>
        <fullName evidence="2">Uncharacterized protein</fullName>
    </submittedName>
</protein>
<dbReference type="PANTHER" id="PTHR35318">
    <property type="entry name" value="BNAA10G08410D PROTEIN"/>
    <property type="match status" value="1"/>
</dbReference>
<keyword evidence="3" id="KW-1185">Reference proteome</keyword>
<evidence type="ECO:0000256" key="1">
    <source>
        <dbReference type="SAM" id="MobiDB-lite"/>
    </source>
</evidence>
<dbReference type="PANTHER" id="PTHR35318:SF2">
    <property type="entry name" value="OS08G0138900 PROTEIN"/>
    <property type="match status" value="1"/>
</dbReference>
<name>A0A5J4ZCI6_9ASTE</name>
<organism evidence="2 3">
    <name type="scientific">Nyssa sinensis</name>
    <dbReference type="NCBI Taxonomy" id="561372"/>
    <lineage>
        <taxon>Eukaryota</taxon>
        <taxon>Viridiplantae</taxon>
        <taxon>Streptophyta</taxon>
        <taxon>Embryophyta</taxon>
        <taxon>Tracheophyta</taxon>
        <taxon>Spermatophyta</taxon>
        <taxon>Magnoliopsida</taxon>
        <taxon>eudicotyledons</taxon>
        <taxon>Gunneridae</taxon>
        <taxon>Pentapetalae</taxon>
        <taxon>asterids</taxon>
        <taxon>Cornales</taxon>
        <taxon>Nyssaceae</taxon>
        <taxon>Nyssa</taxon>
    </lineage>
</organism>
<feature type="region of interest" description="Disordered" evidence="1">
    <location>
        <begin position="69"/>
        <end position="92"/>
    </location>
</feature>
<dbReference type="OrthoDB" id="48651at2759"/>
<accession>A0A5J4ZCI6</accession>
<dbReference type="AlphaFoldDB" id="A0A5J4ZCI6"/>